<accession>A0A914M9V0</accession>
<evidence type="ECO:0000313" key="3">
    <source>
        <dbReference type="WBParaSite" id="Minc3s01176g21429"/>
    </source>
</evidence>
<dbReference type="Proteomes" id="UP000887563">
    <property type="component" value="Unplaced"/>
</dbReference>
<protein>
    <submittedName>
        <fullName evidence="3">Uncharacterized protein</fullName>
    </submittedName>
</protein>
<name>A0A914M9V0_MELIC</name>
<feature type="transmembrane region" description="Helical" evidence="1">
    <location>
        <begin position="20"/>
        <end position="40"/>
    </location>
</feature>
<proteinExistence type="predicted"/>
<dbReference type="AlphaFoldDB" id="A0A914M9V0"/>
<keyword evidence="1" id="KW-0812">Transmembrane</keyword>
<evidence type="ECO:0000256" key="1">
    <source>
        <dbReference type="SAM" id="Phobius"/>
    </source>
</evidence>
<keyword evidence="1" id="KW-1133">Transmembrane helix</keyword>
<sequence>MTILMNEARYPVRRLANTVIFKYARIVVVHMAISTGLISIQMRMMDTRNVVFHLVVDKG</sequence>
<evidence type="ECO:0000313" key="2">
    <source>
        <dbReference type="Proteomes" id="UP000887563"/>
    </source>
</evidence>
<keyword evidence="2" id="KW-1185">Reference proteome</keyword>
<organism evidence="2 3">
    <name type="scientific">Meloidogyne incognita</name>
    <name type="common">Southern root-knot nematode worm</name>
    <name type="synonym">Oxyuris incognita</name>
    <dbReference type="NCBI Taxonomy" id="6306"/>
    <lineage>
        <taxon>Eukaryota</taxon>
        <taxon>Metazoa</taxon>
        <taxon>Ecdysozoa</taxon>
        <taxon>Nematoda</taxon>
        <taxon>Chromadorea</taxon>
        <taxon>Rhabditida</taxon>
        <taxon>Tylenchina</taxon>
        <taxon>Tylenchomorpha</taxon>
        <taxon>Tylenchoidea</taxon>
        <taxon>Meloidogynidae</taxon>
        <taxon>Meloidogyninae</taxon>
        <taxon>Meloidogyne</taxon>
        <taxon>Meloidogyne incognita group</taxon>
    </lineage>
</organism>
<reference evidence="3" key="1">
    <citation type="submission" date="2022-11" db="UniProtKB">
        <authorList>
            <consortium name="WormBaseParasite"/>
        </authorList>
    </citation>
    <scope>IDENTIFICATION</scope>
</reference>
<dbReference type="WBParaSite" id="Minc3s01176g21429">
    <property type="protein sequence ID" value="Minc3s01176g21429"/>
    <property type="gene ID" value="Minc3s01176g21429"/>
</dbReference>
<keyword evidence="1" id="KW-0472">Membrane</keyword>